<accession>A0A061JHU2</accession>
<keyword evidence="2" id="KW-1185">Reference proteome</keyword>
<comment type="caution">
    <text evidence="1">The sequence shown here is derived from an EMBL/GenBank/DDBJ whole genome shotgun (WGS) entry which is preliminary data.</text>
</comment>
<evidence type="ECO:0000313" key="2">
    <source>
        <dbReference type="Proteomes" id="UP000026922"/>
    </source>
</evidence>
<sequence>MGMLNCSSRTHCQHHWPRFQKFSTRLLIEDGSEKKIDLDKLEEYVKENQDMTLKKAAQ</sequence>
<dbReference type="EMBL" id="ARPM03000120">
    <property type="protein sequence ID" value="ETZ05052.1"/>
    <property type="molecule type" value="Genomic_DNA"/>
</dbReference>
<organism evidence="1 2">
    <name type="scientific">Holospora undulata HU1</name>
    <dbReference type="NCBI Taxonomy" id="1321371"/>
    <lineage>
        <taxon>Bacteria</taxon>
        <taxon>Pseudomonadati</taxon>
        <taxon>Pseudomonadota</taxon>
        <taxon>Alphaproteobacteria</taxon>
        <taxon>Holosporales</taxon>
        <taxon>Holosporaceae</taxon>
        <taxon>Holospora</taxon>
    </lineage>
</organism>
<name>A0A061JHU2_9PROT</name>
<dbReference type="AlphaFoldDB" id="A0A061JHU2"/>
<evidence type="ECO:0000313" key="1">
    <source>
        <dbReference type="EMBL" id="ETZ05052.1"/>
    </source>
</evidence>
<gene>
    <name evidence="1" type="ORF">K737_300521</name>
</gene>
<proteinExistence type="predicted"/>
<dbReference type="Proteomes" id="UP000026922">
    <property type="component" value="Unassembled WGS sequence"/>
</dbReference>
<reference evidence="1 2" key="1">
    <citation type="journal article" date="2013" name="Genome Announc.">
        <title>Draft Genome Sequence of Holospora undulata Strain HU1, a Micronucleus-Specific Symbiont of the Ciliate Paramecium caudatum.</title>
        <authorList>
            <person name="Dohra H."/>
            <person name="Suzuki H."/>
            <person name="Suzuki T."/>
            <person name="Tanaka K."/>
            <person name="Fujishima M."/>
        </authorList>
    </citation>
    <scope>NUCLEOTIDE SEQUENCE [LARGE SCALE GENOMIC DNA]</scope>
    <source>
        <strain evidence="1 2">HU1</strain>
    </source>
</reference>
<protein>
    <submittedName>
        <fullName evidence="1">Uncharacterized protein</fullName>
    </submittedName>
</protein>